<dbReference type="Proteomes" id="UP000618579">
    <property type="component" value="Unassembled WGS sequence"/>
</dbReference>
<dbReference type="EMBL" id="WHNZ01000013">
    <property type="protein sequence ID" value="NOU99487.1"/>
    <property type="molecule type" value="Genomic_DNA"/>
</dbReference>
<reference evidence="1 2" key="1">
    <citation type="submission" date="2019-10" db="EMBL/GenBank/DDBJ databases">
        <title>Description of Paenibacillus pedi sp. nov.</title>
        <authorList>
            <person name="Carlier A."/>
            <person name="Qi S."/>
        </authorList>
    </citation>
    <scope>NUCLEOTIDE SEQUENCE [LARGE SCALE GENOMIC DNA]</scope>
    <source>
        <strain evidence="1 2">LMG 31457</strain>
    </source>
</reference>
<sequence>MECLRFGCEKQLDNEEEKFCGEACEKRYQRNLDFFIQTYEMTPDQMSQYLQQNQISVAEISRRRGVAPVSVWGTFKKVGIRVYRPEAIPHVTHKCENCQKPFTRPRWDHDARYCKKSCQAEATRTLHISDLDFRSSDLFFIAPKEELGSYGHLNLRTRHMTQLLRKRVDHYFFMNGICNENTAYVYGVMATDGNIRCQPEKGYASMRLRLTDLDIIEKIAGLIQYKNKIMYVVPNNPKHNPHYTIDATSQCLVNDLGALGCMPGKTGRIYYPLVRPELERHLIRGIIDGDGSWITSENKRKSLKLELSIVGNDQFLWGVYKRIFEHLGIKPQSIHYAIEYDKKSKLPNIAYITYNKTDAMRIREWVYEGATIYGQRKRDIAYSARYQKEEISSTILKHYLDVSKEYIHRGINVFKLPHKRSGNRFVFNESDVEAWVQHLKKELSSSDPKSGPKLKNLNALKKRWLDEDEQFNVYRLWNMSDSKELL</sequence>
<evidence type="ECO:0000313" key="1">
    <source>
        <dbReference type="EMBL" id="NOU99487.1"/>
    </source>
</evidence>
<evidence type="ECO:0008006" key="3">
    <source>
        <dbReference type="Google" id="ProtNLM"/>
    </source>
</evidence>
<comment type="caution">
    <text evidence="1">The sequence shown here is derived from an EMBL/GenBank/DDBJ whole genome shotgun (WGS) entry which is preliminary data.</text>
</comment>
<proteinExistence type="predicted"/>
<name>A0ABX1ZIJ9_9BACL</name>
<protein>
    <recommendedName>
        <fullName evidence="3">DOD-type homing endonuclease domain-containing protein</fullName>
    </recommendedName>
</protein>
<organism evidence="1 2">
    <name type="scientific">Paenibacillus planticolens</name>
    <dbReference type="NCBI Taxonomy" id="2654976"/>
    <lineage>
        <taxon>Bacteria</taxon>
        <taxon>Bacillati</taxon>
        <taxon>Bacillota</taxon>
        <taxon>Bacilli</taxon>
        <taxon>Bacillales</taxon>
        <taxon>Paenibacillaceae</taxon>
        <taxon>Paenibacillus</taxon>
    </lineage>
</organism>
<keyword evidence="2" id="KW-1185">Reference proteome</keyword>
<dbReference type="InterPro" id="IPR027434">
    <property type="entry name" value="Homing_endonucl"/>
</dbReference>
<accession>A0ABX1ZIJ9</accession>
<gene>
    <name evidence="1" type="ORF">GC097_05530</name>
</gene>
<dbReference type="Gene3D" id="3.10.28.10">
    <property type="entry name" value="Homing endonucleases"/>
    <property type="match status" value="1"/>
</dbReference>
<evidence type="ECO:0000313" key="2">
    <source>
        <dbReference type="Proteomes" id="UP000618579"/>
    </source>
</evidence>